<dbReference type="AlphaFoldDB" id="A0A9X4BI14"/>
<sequence length="326" mass="36405">MTSAPHSASVLLVAWRAADTIAAAIDGALAQTVPCEIIISDDASPDDTFEVARRHVEGYAGPHRVVVRRSETNRGLGRHLSELMAMARGDVFVVMAGDDIARPPRVERSLAAFSENPDVYIVGSVVDEIDMQGAPLRRGVRHMPPSFDLAYFLRAGKLATLLGATIALRREVFDRFGPLVAGAEDNILSLRAALLGRGLCLAEPLVDYRQNPESLGNWIFARGDDTPERFRRRYERTVRMYRDVADDLEHAVAATPELAAERRVQAMRIVEMYRIEADAREAILTKPRRDWIAPIWRGLNHPGLRRKSAERALKLLLPRRWFGLKG</sequence>
<dbReference type="Pfam" id="PF00535">
    <property type="entry name" value="Glycos_transf_2"/>
    <property type="match status" value="1"/>
</dbReference>
<keyword evidence="3" id="KW-1185">Reference proteome</keyword>
<evidence type="ECO:0000313" key="3">
    <source>
        <dbReference type="Proteomes" id="UP001139971"/>
    </source>
</evidence>
<dbReference type="Gene3D" id="3.90.550.10">
    <property type="entry name" value="Spore Coat Polysaccharide Biosynthesis Protein SpsA, Chain A"/>
    <property type="match status" value="1"/>
</dbReference>
<dbReference type="PANTHER" id="PTHR43685">
    <property type="entry name" value="GLYCOSYLTRANSFERASE"/>
    <property type="match status" value="1"/>
</dbReference>
<comment type="caution">
    <text evidence="2">The sequence shown here is derived from an EMBL/GenBank/DDBJ whole genome shotgun (WGS) entry which is preliminary data.</text>
</comment>
<keyword evidence="2" id="KW-0328">Glycosyltransferase</keyword>
<dbReference type="EC" id="2.4.-.-" evidence="2"/>
<gene>
    <name evidence="2" type="ORF">OD750_010875</name>
</gene>
<dbReference type="EMBL" id="JAOVZO020000015">
    <property type="protein sequence ID" value="MDC8013048.1"/>
    <property type="molecule type" value="Genomic_DNA"/>
</dbReference>
<feature type="domain" description="Glycosyltransferase 2-like" evidence="1">
    <location>
        <begin position="9"/>
        <end position="175"/>
    </location>
</feature>
<evidence type="ECO:0000313" key="2">
    <source>
        <dbReference type="EMBL" id="MDC8013048.1"/>
    </source>
</evidence>
<keyword evidence="2" id="KW-0808">Transferase</keyword>
<protein>
    <submittedName>
        <fullName evidence="2">Glycosyltransferase</fullName>
        <ecNumber evidence="2">2.4.-.-</ecNumber>
    </submittedName>
</protein>
<dbReference type="RefSeq" id="WP_263544735.1">
    <property type="nucleotide sequence ID" value="NZ_JAOVZO020000015.1"/>
</dbReference>
<reference evidence="2" key="1">
    <citation type="submission" date="2023-02" db="EMBL/GenBank/DDBJ databases">
        <title>Tahibacter soli sp. nov. isolated from soil.</title>
        <authorList>
            <person name="Baek J.H."/>
            <person name="Lee J.K."/>
            <person name="Choi D.G."/>
            <person name="Jeon C.O."/>
        </authorList>
    </citation>
    <scope>NUCLEOTIDE SEQUENCE</scope>
    <source>
        <strain evidence="2">BL</strain>
    </source>
</reference>
<dbReference type="InterPro" id="IPR050834">
    <property type="entry name" value="Glycosyltransf_2"/>
</dbReference>
<dbReference type="PANTHER" id="PTHR43685:SF2">
    <property type="entry name" value="GLYCOSYLTRANSFERASE 2-LIKE DOMAIN-CONTAINING PROTEIN"/>
    <property type="match status" value="1"/>
</dbReference>
<dbReference type="Proteomes" id="UP001139971">
    <property type="component" value="Unassembled WGS sequence"/>
</dbReference>
<dbReference type="InterPro" id="IPR001173">
    <property type="entry name" value="Glyco_trans_2-like"/>
</dbReference>
<dbReference type="SUPFAM" id="SSF53448">
    <property type="entry name" value="Nucleotide-diphospho-sugar transferases"/>
    <property type="match status" value="1"/>
</dbReference>
<name>A0A9X4BI14_9GAMM</name>
<accession>A0A9X4BI14</accession>
<proteinExistence type="predicted"/>
<dbReference type="GO" id="GO:0016757">
    <property type="term" value="F:glycosyltransferase activity"/>
    <property type="evidence" value="ECO:0007669"/>
    <property type="project" value="UniProtKB-KW"/>
</dbReference>
<evidence type="ECO:0000259" key="1">
    <source>
        <dbReference type="Pfam" id="PF00535"/>
    </source>
</evidence>
<organism evidence="2 3">
    <name type="scientific">Tahibacter soli</name>
    <dbReference type="NCBI Taxonomy" id="2983605"/>
    <lineage>
        <taxon>Bacteria</taxon>
        <taxon>Pseudomonadati</taxon>
        <taxon>Pseudomonadota</taxon>
        <taxon>Gammaproteobacteria</taxon>
        <taxon>Lysobacterales</taxon>
        <taxon>Rhodanobacteraceae</taxon>
        <taxon>Tahibacter</taxon>
    </lineage>
</organism>
<dbReference type="InterPro" id="IPR029044">
    <property type="entry name" value="Nucleotide-diphossugar_trans"/>
</dbReference>